<keyword evidence="4" id="KW-1185">Reference proteome</keyword>
<dbReference type="AlphaFoldDB" id="E9GWQ6"/>
<dbReference type="InterPro" id="IPR004088">
    <property type="entry name" value="KH_dom_type_1"/>
</dbReference>
<dbReference type="Pfam" id="PF00013">
    <property type="entry name" value="KH_1"/>
    <property type="match status" value="1"/>
</dbReference>
<dbReference type="KEGG" id="dpx:DAPPUDRAFT_107316"/>
<protein>
    <recommendedName>
        <fullName evidence="2">K Homology domain-containing protein</fullName>
    </recommendedName>
</protein>
<dbReference type="PROSITE" id="PS50084">
    <property type="entry name" value="KH_TYPE_1"/>
    <property type="match status" value="1"/>
</dbReference>
<dbReference type="Proteomes" id="UP000000305">
    <property type="component" value="Unassembled WGS sequence"/>
</dbReference>
<evidence type="ECO:0000256" key="1">
    <source>
        <dbReference type="PROSITE-ProRule" id="PRU00117"/>
    </source>
</evidence>
<accession>E9GWQ6</accession>
<dbReference type="EMBL" id="GL732570">
    <property type="protein sequence ID" value="EFX76134.1"/>
    <property type="molecule type" value="Genomic_DNA"/>
</dbReference>
<evidence type="ECO:0000313" key="4">
    <source>
        <dbReference type="Proteomes" id="UP000000305"/>
    </source>
</evidence>
<dbReference type="HOGENOM" id="CLU_079467_0_0_1"/>
<dbReference type="GO" id="GO:0003723">
    <property type="term" value="F:RNA binding"/>
    <property type="evidence" value="ECO:0007669"/>
    <property type="project" value="UniProtKB-UniRule"/>
</dbReference>
<name>E9GWQ6_DAPPU</name>
<sequence>MAERDDLTQQLEQEKRMKKLCMPITIDVGCGWDEVQVAADASNQTELIAKEVGCQTEELTPAQTRTNQEEATKDQSCGFVLDSQMMERRRNPRQSFYIPAHERTESPAAVPAAAPKVQVHFSVGDIRYKNKPMSGYVVNSDGTQVIYGDVVQSTQKHRHAIPTKNTQTAGPQPVFEKLKEKPCTTKSPVNTDELIVTSAPVERLSLPGNRLLLKNIPSSDSGRIIGCGGSNIRRIETEYRIVAGINNTSPYGDLSLLISGSTEEMRQEAADDIIRGLTVMTKFANLKLSKRIRNTRLFEIGKSSL</sequence>
<dbReference type="InParanoid" id="E9GWQ6"/>
<organism evidence="3 4">
    <name type="scientific">Daphnia pulex</name>
    <name type="common">Water flea</name>
    <dbReference type="NCBI Taxonomy" id="6669"/>
    <lineage>
        <taxon>Eukaryota</taxon>
        <taxon>Metazoa</taxon>
        <taxon>Ecdysozoa</taxon>
        <taxon>Arthropoda</taxon>
        <taxon>Crustacea</taxon>
        <taxon>Branchiopoda</taxon>
        <taxon>Diplostraca</taxon>
        <taxon>Cladocera</taxon>
        <taxon>Anomopoda</taxon>
        <taxon>Daphniidae</taxon>
        <taxon>Daphnia</taxon>
    </lineage>
</organism>
<gene>
    <name evidence="3" type="ORF">DAPPUDRAFT_107316</name>
</gene>
<dbReference type="OrthoDB" id="6400665at2759"/>
<dbReference type="InterPro" id="IPR036612">
    <property type="entry name" value="KH_dom_type_1_sf"/>
</dbReference>
<evidence type="ECO:0000259" key="2">
    <source>
        <dbReference type="Pfam" id="PF00013"/>
    </source>
</evidence>
<dbReference type="GO" id="GO:0010468">
    <property type="term" value="P:regulation of gene expression"/>
    <property type="evidence" value="ECO:0007669"/>
    <property type="project" value="UniProtKB-ARBA"/>
</dbReference>
<dbReference type="SUPFAM" id="SSF54791">
    <property type="entry name" value="Eukaryotic type KH-domain (KH-domain type I)"/>
    <property type="match status" value="1"/>
</dbReference>
<reference evidence="3 4" key="1">
    <citation type="journal article" date="2011" name="Science">
        <title>The ecoresponsive genome of Daphnia pulex.</title>
        <authorList>
            <person name="Colbourne J.K."/>
            <person name="Pfrender M.E."/>
            <person name="Gilbert D."/>
            <person name="Thomas W.K."/>
            <person name="Tucker A."/>
            <person name="Oakley T.H."/>
            <person name="Tokishita S."/>
            <person name="Aerts A."/>
            <person name="Arnold G.J."/>
            <person name="Basu M.K."/>
            <person name="Bauer D.J."/>
            <person name="Caceres C.E."/>
            <person name="Carmel L."/>
            <person name="Casola C."/>
            <person name="Choi J.H."/>
            <person name="Detter J.C."/>
            <person name="Dong Q."/>
            <person name="Dusheyko S."/>
            <person name="Eads B.D."/>
            <person name="Frohlich T."/>
            <person name="Geiler-Samerotte K.A."/>
            <person name="Gerlach D."/>
            <person name="Hatcher P."/>
            <person name="Jogdeo S."/>
            <person name="Krijgsveld J."/>
            <person name="Kriventseva E.V."/>
            <person name="Kultz D."/>
            <person name="Laforsch C."/>
            <person name="Lindquist E."/>
            <person name="Lopez J."/>
            <person name="Manak J.R."/>
            <person name="Muller J."/>
            <person name="Pangilinan J."/>
            <person name="Patwardhan R.P."/>
            <person name="Pitluck S."/>
            <person name="Pritham E.J."/>
            <person name="Rechtsteiner A."/>
            <person name="Rho M."/>
            <person name="Rogozin I.B."/>
            <person name="Sakarya O."/>
            <person name="Salamov A."/>
            <person name="Schaack S."/>
            <person name="Shapiro H."/>
            <person name="Shiga Y."/>
            <person name="Skalitzky C."/>
            <person name="Smith Z."/>
            <person name="Souvorov A."/>
            <person name="Sung W."/>
            <person name="Tang Z."/>
            <person name="Tsuchiya D."/>
            <person name="Tu H."/>
            <person name="Vos H."/>
            <person name="Wang M."/>
            <person name="Wolf Y.I."/>
            <person name="Yamagata H."/>
            <person name="Yamada T."/>
            <person name="Ye Y."/>
            <person name="Shaw J.R."/>
            <person name="Andrews J."/>
            <person name="Crease T.J."/>
            <person name="Tang H."/>
            <person name="Lucas S.M."/>
            <person name="Robertson H.M."/>
            <person name="Bork P."/>
            <person name="Koonin E.V."/>
            <person name="Zdobnov E.M."/>
            <person name="Grigoriev I.V."/>
            <person name="Lynch M."/>
            <person name="Boore J.L."/>
        </authorList>
    </citation>
    <scope>NUCLEOTIDE SEQUENCE [LARGE SCALE GENOMIC DNA]</scope>
</reference>
<feature type="domain" description="K Homology" evidence="2">
    <location>
        <begin position="215"/>
        <end position="273"/>
    </location>
</feature>
<proteinExistence type="predicted"/>
<keyword evidence="1" id="KW-0694">RNA-binding</keyword>
<evidence type="ECO:0000313" key="3">
    <source>
        <dbReference type="EMBL" id="EFX76134.1"/>
    </source>
</evidence>